<sequence length="379" mass="40733">MSFIAFHRPHLEAEDRAAAAAVLEGGFLTMGAEVFAFEEALADMHGRAHAVMVNSCTNGHMLVFQYLRRVAGLAEGTPIHIPATTFAGPAFQAHHAGLHVVLADTAPQTGASDAALLLESAEAGSVLAPMPYAGVPLPGMSDLLEAAAKAAQIVVEDCAHAIGARYADGPAEGRLVGSLPTFASIFSFYPTKILNAAEGGVILTDDAALADWCRAARLHGVDRPVAGRYQNGSSDWEYALPIMGHKCNPGNIQAAIGRSQLRRLPRTLERLRTIAERYIVACDMAGLHPIDGQAQGNQHLFVLRDVDRARFLSHMQAHGVQCSVHYPPLWRMKAWERRSWELPGAELFSKGCVSLPIYAGLTDDEIERVCTALRGYPAA</sequence>
<feature type="active site" description="Proton acceptor" evidence="2">
    <location>
        <position position="192"/>
    </location>
</feature>
<dbReference type="Gene3D" id="3.40.640.10">
    <property type="entry name" value="Type I PLP-dependent aspartate aminotransferase-like (Major domain)"/>
    <property type="match status" value="1"/>
</dbReference>
<dbReference type="InterPro" id="IPR015422">
    <property type="entry name" value="PyrdxlP-dep_Trfase_small"/>
</dbReference>
<dbReference type="Gene3D" id="3.90.1150.10">
    <property type="entry name" value="Aspartate Aminotransferase, domain 1"/>
    <property type="match status" value="1"/>
</dbReference>
<proteinExistence type="inferred from homology"/>
<name>A0A1Y5TMQ5_9RHOB</name>
<evidence type="ECO:0000256" key="2">
    <source>
        <dbReference type="PIRSR" id="PIRSR000390-1"/>
    </source>
</evidence>
<dbReference type="EC" id="2.6.1.87" evidence="5"/>
<dbReference type="InterPro" id="IPR000653">
    <property type="entry name" value="DegT/StrS_aminotransferase"/>
</dbReference>
<keyword evidence="5" id="KW-0032">Aminotransferase</keyword>
<dbReference type="SUPFAM" id="SSF53383">
    <property type="entry name" value="PLP-dependent transferases"/>
    <property type="match status" value="1"/>
</dbReference>
<evidence type="ECO:0000256" key="3">
    <source>
        <dbReference type="PIRSR" id="PIRSR000390-2"/>
    </source>
</evidence>
<gene>
    <name evidence="5" type="primary">arnB</name>
    <name evidence="5" type="ORF">PSA7680_03574</name>
</gene>
<accession>A0A1Y5TMQ5</accession>
<evidence type="ECO:0000313" key="6">
    <source>
        <dbReference type="Proteomes" id="UP000193409"/>
    </source>
</evidence>
<dbReference type="Pfam" id="PF01041">
    <property type="entry name" value="DegT_DnrJ_EryC1"/>
    <property type="match status" value="1"/>
</dbReference>
<dbReference type="RefSeq" id="WP_085870040.1">
    <property type="nucleotide sequence ID" value="NZ_FWFQ01000045.1"/>
</dbReference>
<dbReference type="InterPro" id="IPR015424">
    <property type="entry name" value="PyrdxlP-dep_Trfase"/>
</dbReference>
<dbReference type="PIRSF" id="PIRSF000390">
    <property type="entry name" value="PLP_StrS"/>
    <property type="match status" value="1"/>
</dbReference>
<feature type="modified residue" description="N6-(pyridoxal phosphate)lysine" evidence="3">
    <location>
        <position position="192"/>
    </location>
</feature>
<keyword evidence="3 4" id="KW-0663">Pyridoxal phosphate</keyword>
<dbReference type="Proteomes" id="UP000193409">
    <property type="component" value="Unassembled WGS sequence"/>
</dbReference>
<protein>
    <submittedName>
        <fullName evidence="5">UDP-4-amino-4-deoxy-L-arabinose--oxoglutarate aminotransferase</fullName>
        <ecNumber evidence="5">2.6.1.87</ecNumber>
    </submittedName>
</protein>
<keyword evidence="5" id="KW-0808">Transferase</keyword>
<keyword evidence="6" id="KW-1185">Reference proteome</keyword>
<evidence type="ECO:0000256" key="4">
    <source>
        <dbReference type="RuleBase" id="RU004508"/>
    </source>
</evidence>
<organism evidence="5 6">
    <name type="scientific">Pseudoruegeria aquimaris</name>
    <dbReference type="NCBI Taxonomy" id="393663"/>
    <lineage>
        <taxon>Bacteria</taxon>
        <taxon>Pseudomonadati</taxon>
        <taxon>Pseudomonadota</taxon>
        <taxon>Alphaproteobacteria</taxon>
        <taxon>Rhodobacterales</taxon>
        <taxon>Roseobacteraceae</taxon>
        <taxon>Pseudoruegeria</taxon>
    </lineage>
</organism>
<evidence type="ECO:0000313" key="5">
    <source>
        <dbReference type="EMBL" id="SLN67666.1"/>
    </source>
</evidence>
<dbReference type="PANTHER" id="PTHR30244">
    <property type="entry name" value="TRANSAMINASE"/>
    <property type="match status" value="1"/>
</dbReference>
<dbReference type="OrthoDB" id="9768668at2"/>
<dbReference type="InterPro" id="IPR015421">
    <property type="entry name" value="PyrdxlP-dep_Trfase_major"/>
</dbReference>
<comment type="similarity">
    <text evidence="1 4">Belongs to the DegT/DnrJ/EryC1 family.</text>
</comment>
<dbReference type="EMBL" id="FWFQ01000045">
    <property type="protein sequence ID" value="SLN67666.1"/>
    <property type="molecule type" value="Genomic_DNA"/>
</dbReference>
<dbReference type="GO" id="GO:0099620">
    <property type="term" value="F:UDP-4-amino-4-deoxy-L-arabinose aminotransferase"/>
    <property type="evidence" value="ECO:0007669"/>
    <property type="project" value="UniProtKB-EC"/>
</dbReference>
<dbReference type="AlphaFoldDB" id="A0A1Y5TMQ5"/>
<dbReference type="GO" id="GO:0000271">
    <property type="term" value="P:polysaccharide biosynthetic process"/>
    <property type="evidence" value="ECO:0007669"/>
    <property type="project" value="TreeGrafter"/>
</dbReference>
<evidence type="ECO:0000256" key="1">
    <source>
        <dbReference type="ARBA" id="ARBA00037999"/>
    </source>
</evidence>
<reference evidence="5 6" key="1">
    <citation type="submission" date="2017-03" db="EMBL/GenBank/DDBJ databases">
        <authorList>
            <person name="Afonso C.L."/>
            <person name="Miller P.J."/>
            <person name="Scott M.A."/>
            <person name="Spackman E."/>
            <person name="Goraichik I."/>
            <person name="Dimitrov K.M."/>
            <person name="Suarez D.L."/>
            <person name="Swayne D.E."/>
        </authorList>
    </citation>
    <scope>NUCLEOTIDE SEQUENCE [LARGE SCALE GENOMIC DNA]</scope>
    <source>
        <strain evidence="5 6">CECT 7680</strain>
    </source>
</reference>
<dbReference type="PANTHER" id="PTHR30244:SF34">
    <property type="entry name" value="DTDP-4-AMINO-4,6-DIDEOXYGALACTOSE TRANSAMINASE"/>
    <property type="match status" value="1"/>
</dbReference>
<dbReference type="GO" id="GO:0030170">
    <property type="term" value="F:pyridoxal phosphate binding"/>
    <property type="evidence" value="ECO:0007669"/>
    <property type="project" value="TreeGrafter"/>
</dbReference>